<sequence length="218" mass="24686">MSAPQYKDEIIAYVTREHLETLGALHHGFYPDRQAELYSAIARSAQFGQRAPLEHDPTNKQLIPYVIVHDDRHLFRLRRLRTQGEARLHDKLSLGVGGHIAQGKTGDAPPEAARPGDALWQGMLEELYEELHIAHPLELTYRGLINDDTNEVGQVHLGVVFSARHRGAPDEIRVRETDKMAGEWVNLEQLQADFDALESWSQLVVPELSHWLEPADQA</sequence>
<dbReference type="Proteomes" id="UP000249169">
    <property type="component" value="Unassembled WGS sequence"/>
</dbReference>
<name>A0A328C866_9DELT</name>
<dbReference type="AlphaFoldDB" id="A0A328C866"/>
<dbReference type="EMBL" id="QHKO01000003">
    <property type="protein sequence ID" value="RAL22794.1"/>
    <property type="molecule type" value="Genomic_DNA"/>
</dbReference>
<gene>
    <name evidence="2" type="ORF">DL240_07835</name>
</gene>
<evidence type="ECO:0000313" key="3">
    <source>
        <dbReference type="Proteomes" id="UP000249169"/>
    </source>
</evidence>
<dbReference type="Gene3D" id="3.90.79.10">
    <property type="entry name" value="Nucleoside Triphosphate Pyrophosphohydrolase"/>
    <property type="match status" value="1"/>
</dbReference>
<comment type="caution">
    <text evidence="2">The sequence shown here is derived from an EMBL/GenBank/DDBJ whole genome shotgun (WGS) entry which is preliminary data.</text>
</comment>
<dbReference type="SUPFAM" id="SSF55811">
    <property type="entry name" value="Nudix"/>
    <property type="match status" value="1"/>
</dbReference>
<evidence type="ECO:0000313" key="2">
    <source>
        <dbReference type="EMBL" id="RAL22794.1"/>
    </source>
</evidence>
<keyword evidence="3" id="KW-1185">Reference proteome</keyword>
<protein>
    <recommendedName>
        <fullName evidence="1">Nudix hydrolase domain-containing protein</fullName>
    </recommendedName>
</protein>
<dbReference type="PROSITE" id="PS51462">
    <property type="entry name" value="NUDIX"/>
    <property type="match status" value="1"/>
</dbReference>
<organism evidence="2 3">
    <name type="scientific">Lujinxingia litoralis</name>
    <dbReference type="NCBI Taxonomy" id="2211119"/>
    <lineage>
        <taxon>Bacteria</taxon>
        <taxon>Deltaproteobacteria</taxon>
        <taxon>Bradymonadales</taxon>
        <taxon>Lujinxingiaceae</taxon>
        <taxon>Lujinxingia</taxon>
    </lineage>
</organism>
<dbReference type="InterPro" id="IPR015797">
    <property type="entry name" value="NUDIX_hydrolase-like_dom_sf"/>
</dbReference>
<reference evidence="2 3" key="1">
    <citation type="submission" date="2018-05" db="EMBL/GenBank/DDBJ databases">
        <title>Lujinxingia marina gen. nov. sp. nov., a new facultative anaerobic member of the class Deltaproteobacteria, and proposal of Lujinxingaceae fam. nov.</title>
        <authorList>
            <person name="Li C.-M."/>
        </authorList>
    </citation>
    <scope>NUCLEOTIDE SEQUENCE [LARGE SCALE GENOMIC DNA]</scope>
    <source>
        <strain evidence="2 3">B210</strain>
    </source>
</reference>
<evidence type="ECO:0000259" key="1">
    <source>
        <dbReference type="PROSITE" id="PS51462"/>
    </source>
</evidence>
<proteinExistence type="predicted"/>
<dbReference type="RefSeq" id="WP_111729322.1">
    <property type="nucleotide sequence ID" value="NZ_QHKO01000003.1"/>
</dbReference>
<dbReference type="InterPro" id="IPR000086">
    <property type="entry name" value="NUDIX_hydrolase_dom"/>
</dbReference>
<feature type="domain" description="Nudix hydrolase" evidence="1">
    <location>
        <begin position="58"/>
        <end position="207"/>
    </location>
</feature>
<dbReference type="OrthoDB" id="6398375at2"/>
<accession>A0A328C866</accession>